<evidence type="ECO:0000256" key="1">
    <source>
        <dbReference type="SAM" id="MobiDB-lite"/>
    </source>
</evidence>
<dbReference type="OrthoDB" id="413121at2759"/>
<feature type="compositionally biased region" description="Basic and acidic residues" evidence="1">
    <location>
        <begin position="1"/>
        <end position="18"/>
    </location>
</feature>
<comment type="caution">
    <text evidence="3">The sequence shown here is derived from an EMBL/GenBank/DDBJ whole genome shotgun (WGS) entry which is preliminary data.</text>
</comment>
<gene>
    <name evidence="3" type="ORF">SNAT2548_LOCUS23649</name>
</gene>
<keyword evidence="2" id="KW-0472">Membrane</keyword>
<keyword evidence="2" id="KW-0812">Transmembrane</keyword>
<accession>A0A812RFW1</accession>
<feature type="region of interest" description="Disordered" evidence="1">
    <location>
        <begin position="1"/>
        <end position="31"/>
    </location>
</feature>
<name>A0A812RFW1_9DINO</name>
<sequence>MVEKRSTGWAGRRGEDSAKSSLSTPRRKPDLPSRSLYKPVLSIASVYGTIVLLVWNMWTGKSHADISTPNSGLGLEPSYTQSQMSEGQVRQVPELQSAAQVAMARSAVQSKALIAEIMPRMSQNKAKATDSYDRAGSTFDLAGDHLHVGWGWTYQSASGLVGDQRQQEATSGLVPRIFEERGSSLGWQSLFELSLTSGEKVVAKDCSLERRRPLSSSQEEGFLVLGGEAIELECPFQLRVHWTAALLRLAAGAEVLRIRFWYESKERGENTQLTTPLTTVMSLTLWDFDSSLMAVCGKQQAQQQANLQALDRFDCFGVSGEVDGSPLIHIGRGVWIALEHPRAAWPSL</sequence>
<keyword evidence="2" id="KW-1133">Transmembrane helix</keyword>
<dbReference type="EMBL" id="CAJNDS010002329">
    <property type="protein sequence ID" value="CAE7435438.1"/>
    <property type="molecule type" value="Genomic_DNA"/>
</dbReference>
<feature type="transmembrane region" description="Helical" evidence="2">
    <location>
        <begin position="36"/>
        <end position="58"/>
    </location>
</feature>
<dbReference type="Proteomes" id="UP000604046">
    <property type="component" value="Unassembled WGS sequence"/>
</dbReference>
<keyword evidence="4" id="KW-1185">Reference proteome</keyword>
<dbReference type="AlphaFoldDB" id="A0A812RFW1"/>
<evidence type="ECO:0000313" key="3">
    <source>
        <dbReference type="EMBL" id="CAE7435438.1"/>
    </source>
</evidence>
<proteinExistence type="predicted"/>
<evidence type="ECO:0000256" key="2">
    <source>
        <dbReference type="SAM" id="Phobius"/>
    </source>
</evidence>
<evidence type="ECO:0000313" key="4">
    <source>
        <dbReference type="Proteomes" id="UP000604046"/>
    </source>
</evidence>
<protein>
    <submittedName>
        <fullName evidence="3">Uncharacterized protein</fullName>
    </submittedName>
</protein>
<organism evidence="3 4">
    <name type="scientific">Symbiodinium natans</name>
    <dbReference type="NCBI Taxonomy" id="878477"/>
    <lineage>
        <taxon>Eukaryota</taxon>
        <taxon>Sar</taxon>
        <taxon>Alveolata</taxon>
        <taxon>Dinophyceae</taxon>
        <taxon>Suessiales</taxon>
        <taxon>Symbiodiniaceae</taxon>
        <taxon>Symbiodinium</taxon>
    </lineage>
</organism>
<reference evidence="3" key="1">
    <citation type="submission" date="2021-02" db="EMBL/GenBank/DDBJ databases">
        <authorList>
            <person name="Dougan E. K."/>
            <person name="Rhodes N."/>
            <person name="Thang M."/>
            <person name="Chan C."/>
        </authorList>
    </citation>
    <scope>NUCLEOTIDE SEQUENCE</scope>
</reference>